<dbReference type="OrthoDB" id="8775810at2759"/>
<dbReference type="GeneID" id="94848864"/>
<comment type="caution">
    <text evidence="3">The sequence shown here is derived from an EMBL/GenBank/DDBJ whole genome shotgun (WGS) entry which is preliminary data.</text>
</comment>
<keyword evidence="4" id="KW-1185">Reference proteome</keyword>
<dbReference type="RefSeq" id="XP_068369123.1">
    <property type="nucleotide sequence ID" value="XM_068514160.1"/>
</dbReference>
<dbReference type="Gene3D" id="3.20.90.10">
    <property type="entry name" value="Tubby Protein, Chain A"/>
    <property type="match status" value="1"/>
</dbReference>
<accession>A0A1J4KXL1</accession>
<proteinExistence type="predicted"/>
<evidence type="ECO:0000313" key="3">
    <source>
        <dbReference type="EMBL" id="OHT15987.1"/>
    </source>
</evidence>
<dbReference type="InterPro" id="IPR000007">
    <property type="entry name" value="Tubby_C"/>
</dbReference>
<reference evidence="3" key="1">
    <citation type="submission" date="2016-10" db="EMBL/GenBank/DDBJ databases">
        <authorList>
            <person name="Benchimol M."/>
            <person name="Almeida L.G."/>
            <person name="Vasconcelos A.T."/>
            <person name="Perreira-Neves A."/>
            <person name="Rosa I.A."/>
            <person name="Tasca T."/>
            <person name="Bogo M.R."/>
            <person name="de Souza W."/>
        </authorList>
    </citation>
    <scope>NUCLEOTIDE SEQUENCE [LARGE SCALE GENOMIC DNA]</scope>
    <source>
        <strain evidence="3">K</strain>
    </source>
</reference>
<feature type="domain" description="Tubby C-terminal" evidence="2">
    <location>
        <begin position="235"/>
        <end position="293"/>
    </location>
</feature>
<evidence type="ECO:0000256" key="1">
    <source>
        <dbReference type="SAM" id="MobiDB-lite"/>
    </source>
</evidence>
<gene>
    <name evidence="3" type="ORF">TRFO_42143</name>
</gene>
<dbReference type="SUPFAM" id="SSF54518">
    <property type="entry name" value="Tubby C-terminal domain-like"/>
    <property type="match status" value="1"/>
</dbReference>
<name>A0A1J4KXL1_9EUKA</name>
<dbReference type="VEuPathDB" id="TrichDB:TRFO_42143"/>
<dbReference type="AlphaFoldDB" id="A0A1J4KXL1"/>
<dbReference type="Proteomes" id="UP000179807">
    <property type="component" value="Unassembled WGS sequence"/>
</dbReference>
<organism evidence="3 4">
    <name type="scientific">Tritrichomonas foetus</name>
    <dbReference type="NCBI Taxonomy" id="1144522"/>
    <lineage>
        <taxon>Eukaryota</taxon>
        <taxon>Metamonada</taxon>
        <taxon>Parabasalia</taxon>
        <taxon>Tritrichomonadida</taxon>
        <taxon>Tritrichomonadidae</taxon>
        <taxon>Tritrichomonas</taxon>
    </lineage>
</organism>
<feature type="compositionally biased region" description="Basic and acidic residues" evidence="1">
    <location>
        <begin position="46"/>
        <end position="74"/>
    </location>
</feature>
<evidence type="ECO:0000259" key="2">
    <source>
        <dbReference type="Pfam" id="PF01167"/>
    </source>
</evidence>
<protein>
    <recommendedName>
        <fullName evidence="2">Tubby C-terminal domain-containing protein</fullName>
    </recommendedName>
</protein>
<sequence>MKPNPTVIKKINISENQQNGDIESNTKNQISYHIHDNNEQNVTIEPNEKVDNNKTESDKESYEYEYESSQKEDNSVPPEYYENPNLMNKQIEINKNNLLEPLKLGTNAVFYIHVDPKNPKFVSSLENPEKEICKISRDGKMGSFSYKIILDDQVIATTTSNFSHNTFISVSDKNEISAVTFQKQDKQLKIKQFQAFIPAPGTSVPASDSSLLLKGDVAKIEMGPRPPKLKAGIPVLYFGGRVKKESVKNFILETHDDGCARLVFGKAADNRYVGEIYPPLTPLQAITIALSHFK</sequence>
<evidence type="ECO:0000313" key="4">
    <source>
        <dbReference type="Proteomes" id="UP000179807"/>
    </source>
</evidence>
<dbReference type="Pfam" id="PF01167">
    <property type="entry name" value="Tub"/>
    <property type="match status" value="1"/>
</dbReference>
<feature type="region of interest" description="Disordered" evidence="1">
    <location>
        <begin position="36"/>
        <end position="77"/>
    </location>
</feature>
<dbReference type="EMBL" id="MLAK01000162">
    <property type="protein sequence ID" value="OHT15987.1"/>
    <property type="molecule type" value="Genomic_DNA"/>
</dbReference>
<dbReference type="InterPro" id="IPR025659">
    <property type="entry name" value="Tubby-like_C"/>
</dbReference>